<dbReference type="EMBL" id="CAFAAQ010000028">
    <property type="protein sequence ID" value="CAB4799894.1"/>
    <property type="molecule type" value="Genomic_DNA"/>
</dbReference>
<organism evidence="4">
    <name type="scientific">freshwater metagenome</name>
    <dbReference type="NCBI Taxonomy" id="449393"/>
    <lineage>
        <taxon>unclassified sequences</taxon>
        <taxon>metagenomes</taxon>
        <taxon>ecological metagenomes</taxon>
    </lineage>
</organism>
<feature type="region of interest" description="Disordered" evidence="2">
    <location>
        <begin position="74"/>
        <end position="123"/>
    </location>
</feature>
<feature type="compositionally biased region" description="Basic and acidic residues" evidence="2">
    <location>
        <begin position="170"/>
        <end position="190"/>
    </location>
</feature>
<gene>
    <name evidence="4" type="ORF">UFOPK3046_00498</name>
</gene>
<reference evidence="4" key="1">
    <citation type="submission" date="2020-05" db="EMBL/GenBank/DDBJ databases">
        <authorList>
            <person name="Chiriac C."/>
            <person name="Salcher M."/>
            <person name="Ghai R."/>
            <person name="Kavagutti S V."/>
        </authorList>
    </citation>
    <scope>NUCLEOTIDE SEQUENCE</scope>
</reference>
<proteinExistence type="predicted"/>
<name>A0A6J6XWE4_9ZZZZ</name>
<dbReference type="Gene3D" id="2.60.40.1240">
    <property type="match status" value="1"/>
</dbReference>
<feature type="compositionally biased region" description="Basic and acidic residues" evidence="2">
    <location>
        <begin position="198"/>
        <end position="209"/>
    </location>
</feature>
<feature type="domain" description="DUF4352" evidence="3">
    <location>
        <begin position="288"/>
        <end position="379"/>
    </location>
</feature>
<feature type="compositionally biased region" description="Basic and acidic residues" evidence="2">
    <location>
        <begin position="249"/>
        <end position="270"/>
    </location>
</feature>
<feature type="region of interest" description="Disordered" evidence="2">
    <location>
        <begin position="170"/>
        <end position="217"/>
    </location>
</feature>
<dbReference type="Pfam" id="PF11611">
    <property type="entry name" value="DUF4352"/>
    <property type="match status" value="1"/>
</dbReference>
<sequence length="403" mass="42471">MTSSSTGGPQGSDWWRASDGNWYPADQWDLSLGAAPTTSASALGWWQADDSSWYPPEQWTGPADLAPRVLTPAVENQSVWNQSATPESASPGTSSDIETPPHFSPTVTSSPTQPIAESDFASAPAEKQSKLIKVWIAATGVALAFFVGCGTGAAMQDSTISQQTIRADKAESQVADLEKQVADPANKAKADQAAANRLEQERISKKEQAESDAATAAAKSAKNAEAAAAKAAKDSEAAAAKQAKAAKDAEKKAAKDAKDSEANQAKDAKDQIFAGRPDAQKKDQEELVGGAAKIDGLSATVTSVEFVQELSQFETDGYFRANITIVNEGDDSKPYSQFDWRFQTANGQVLDATFSTEPSLGSGDLVSGGTVTGTVIFPAQTPTGYVIWKPNPFKSDRGIWPAS</sequence>
<feature type="region of interest" description="Disordered" evidence="2">
    <location>
        <begin position="1"/>
        <end position="20"/>
    </location>
</feature>
<evidence type="ECO:0000313" key="4">
    <source>
        <dbReference type="EMBL" id="CAB4799894.1"/>
    </source>
</evidence>
<dbReference type="InterPro" id="IPR029050">
    <property type="entry name" value="Immunoprotect_excell_Ig-like"/>
</dbReference>
<evidence type="ECO:0000259" key="3">
    <source>
        <dbReference type="Pfam" id="PF11611"/>
    </source>
</evidence>
<dbReference type="InterPro" id="IPR029051">
    <property type="entry name" value="DUF4352"/>
</dbReference>
<feature type="compositionally biased region" description="Polar residues" evidence="2">
    <location>
        <begin position="74"/>
        <end position="97"/>
    </location>
</feature>
<evidence type="ECO:0000256" key="2">
    <source>
        <dbReference type="SAM" id="MobiDB-lite"/>
    </source>
</evidence>
<keyword evidence="1" id="KW-0732">Signal</keyword>
<feature type="compositionally biased region" description="Polar residues" evidence="2">
    <location>
        <begin position="105"/>
        <end position="115"/>
    </location>
</feature>
<dbReference type="AlphaFoldDB" id="A0A6J6XWE4"/>
<evidence type="ECO:0000256" key="1">
    <source>
        <dbReference type="ARBA" id="ARBA00022729"/>
    </source>
</evidence>
<protein>
    <submittedName>
        <fullName evidence="4">Unannotated protein</fullName>
    </submittedName>
</protein>
<accession>A0A6J6XWE4</accession>
<feature type="region of interest" description="Disordered" evidence="2">
    <location>
        <begin position="249"/>
        <end position="286"/>
    </location>
</feature>